<dbReference type="VEuPathDB" id="TriTrypDB:LDHU3_24.1420"/>
<dbReference type="InterPro" id="IPR019341">
    <property type="entry name" value="Alpha/Gamma-adaptin-bd_p34"/>
</dbReference>
<organism evidence="1 2">
    <name type="scientific">Leishmania donovani</name>
    <dbReference type="NCBI Taxonomy" id="5661"/>
    <lineage>
        <taxon>Eukaryota</taxon>
        <taxon>Discoba</taxon>
        <taxon>Euglenozoa</taxon>
        <taxon>Kinetoplastea</taxon>
        <taxon>Metakinetoplastina</taxon>
        <taxon>Trypanosomatida</taxon>
        <taxon>Trypanosomatidae</taxon>
        <taxon>Leishmaniinae</taxon>
        <taxon>Leishmania</taxon>
    </lineage>
</organism>
<name>A0A504Y468_LEIDO</name>
<dbReference type="PANTHER" id="PTHR14659:SF1">
    <property type="entry name" value="ALPHA- AND GAMMA-ADAPTIN-BINDING PROTEIN P34"/>
    <property type="match status" value="1"/>
</dbReference>
<dbReference type="PANTHER" id="PTHR14659">
    <property type="entry name" value="ALPHA- AND GAMMA-ADAPTIN-BINDING PROTEIN P34"/>
    <property type="match status" value="1"/>
</dbReference>
<dbReference type="EMBL" id="RHLC01000020">
    <property type="protein sequence ID" value="TPP52247.1"/>
    <property type="molecule type" value="Genomic_DNA"/>
</dbReference>
<dbReference type="VEuPathDB" id="TriTrypDB:LdBPK_241200.1"/>
<dbReference type="Proteomes" id="UP000318447">
    <property type="component" value="Unassembled WGS sequence"/>
</dbReference>
<reference evidence="2" key="1">
    <citation type="submission" date="2019-02" db="EMBL/GenBank/DDBJ databases">
        <title>FDA dAtabase for Regulatory Grade micrObial Sequences (FDA-ARGOS): Supporting development and validation of Infectious Disease Dx tests.</title>
        <authorList>
            <person name="Duncan R."/>
            <person name="Fisher C."/>
            <person name="Tallon L."/>
            <person name="Sadzewicz L."/>
            <person name="Sengamalay N."/>
            <person name="Ott S."/>
            <person name="Godinez A."/>
            <person name="Nagaraj S."/>
            <person name="Vavikolanu K."/>
            <person name="Nadendla S."/>
            <person name="Aluvathingal J."/>
            <person name="Sichtig H."/>
        </authorList>
    </citation>
    <scope>NUCLEOTIDE SEQUENCE [LARGE SCALE GENOMIC DNA]</scope>
    <source>
        <strain evidence="2">FDAARGOS_361</strain>
    </source>
</reference>
<accession>A0A504Y468</accession>
<dbReference type="VEuPathDB" id="TriTrypDB:LdCL_240017100"/>
<protein>
    <submittedName>
        <fullName evidence="1">Uncharacterized protein</fullName>
    </submittedName>
</protein>
<evidence type="ECO:0000313" key="2">
    <source>
        <dbReference type="Proteomes" id="UP000318447"/>
    </source>
</evidence>
<evidence type="ECO:0000313" key="1">
    <source>
        <dbReference type="EMBL" id="TPP52247.1"/>
    </source>
</evidence>
<sequence>MTSGSTSMQMLLAHHGDGVPFLYSSVNHLTHRLPETLGVHYPESPYYVGRNEFDTQLLREAVASRRGQPMQRAQTASPGARVVPAASQQRQYAQAMPTRPIDGTITLSGLSLPRLCKQSPGNTASVMRHTACHRSFAGTCTSELDQPIVSLQSTTARSRSIRPATSDAAAVTYMAHVYLLDVSYLAPFEACLPRGLSEPPLSWRCAAELAQWTSVAAVGNAWVAACAEATAATTVTGVSAHETPVNSGVASCKPGREGYMRLSDDDDGDQAEAAAPSTVIPMEVGAPSRHMYVIHTFPSAVLIQNKYFSTTLTLVTGAPLRPPSCNGHDRASPSDQRDITADLLRKCASGQSGSGAPVSHVDDGASYGGVLLAHITQDPAGVPWHAFPLSGCLFHVIMVFHNSETDVDMSEVAAAAPESLAAMKARRSRQDADVFCRPLKDATMRTADTLDDAPTSLLQLKERWKRFAAENGYECIFHATGCPQRAATHMAASMKSGGRALGGSAKDVQLECVSADSGRRGLLEAPLAGSSRLYQILCNTLWPAGVRRAAAVASGARSDGHGEQENNAVTQAPKPLKLHSGNAFVVVGNDEDAMWRLFQQQDYGCAHVLRRRFRFFTSVVSLPADPAAPTEGPRMAEGKLGAAAARRTRVALVNQYYAAVVQPRLVQTAFFDARMQELLDRYWEQHMIAEGGSDGLCPDAPAVVLWPPSSSASCAARSENETRGAAAIPVDADGEDVRASYPPLEVVLDSLERRGCCDVVVVVSKRRGGAVPSGLTEYEALLCRERNVEVVQPEPARFKAASVGAMETSVADLPMPVIRDEDDTQATRGADRLHELLHCVQWGQTHLVKRAASLGTCLADRGSNSCLLLACGQTPFEEEAWVRDVLAALNAAPSSTRSKSATASAEDYLRLAAPTIAAALGAEHGDDSADLGEHPTRAAVGVDVSTPYFNARVEVQVEGGLHSYYAAPPTQRSGTRAMPPGWENAHDAYVVVTTLCALQEAVRAIAGPARHAAVDNPSSREAVSGSHSTLGTVISTLARRQREIWMAEQINACVAHQTSQKASNAAADSPLVLLYITDVPAADAMRAELVEQLVCALARPTAAPAAASLGENGSDSAEDADGYVPIELVFASEPVGVTAVAATTGHYDGFVLDGTARVREAFEQHLWPHRQSLSHQHHRVSNIRPTTHAREEAASPRGSVEAAGATTADFFANEVTCASPPPVEAAAVPATTRASAAVPRETVTVDASWVAPVIGCALPNGYLVDPETLRSVPVRVVRDAPWNTAKIADVEGRQGHGEASAQHHEPLPQAHNDEELMQWMEKMKRYGHRLGEALRKEQAEVLALALEKML</sequence>
<gene>
    <name evidence="1" type="ORF">CGC21_16210</name>
</gene>
<comment type="caution">
    <text evidence="1">The sequence shown here is derived from an EMBL/GenBank/DDBJ whole genome shotgun (WGS) entry which is preliminary data.</text>
</comment>
<proteinExistence type="predicted"/>